<keyword evidence="17 23" id="KW-1133">Transmembrane helix</keyword>
<feature type="transmembrane region" description="Helical" evidence="23">
    <location>
        <begin position="702"/>
        <end position="724"/>
    </location>
</feature>
<dbReference type="InterPro" id="IPR015812">
    <property type="entry name" value="Integrin_bsu"/>
</dbReference>
<evidence type="ECO:0000256" key="19">
    <source>
        <dbReference type="ARBA" id="ARBA00023136"/>
    </source>
</evidence>
<dbReference type="PANTHER" id="PTHR45870:SF2">
    <property type="entry name" value="TUBULIN MONOGLYCYLASE TTLL3"/>
    <property type="match status" value="1"/>
</dbReference>
<dbReference type="Pfam" id="PF23105">
    <property type="entry name" value="EGF_integrin"/>
    <property type="match status" value="2"/>
</dbReference>
<dbReference type="InterPro" id="IPR036465">
    <property type="entry name" value="vWFA_dom_sf"/>
</dbReference>
<feature type="compositionally biased region" description="Basic and acidic residues" evidence="22">
    <location>
        <begin position="1152"/>
        <end position="1170"/>
    </location>
</feature>
<dbReference type="Gene3D" id="3.40.50.410">
    <property type="entry name" value="von Willebrand factor, type A domain"/>
    <property type="match status" value="1"/>
</dbReference>
<evidence type="ECO:0000313" key="29">
    <source>
        <dbReference type="Proteomes" id="UP001154078"/>
    </source>
</evidence>
<comment type="similarity">
    <text evidence="3">Belongs to the integrin beta chain family.</text>
</comment>
<dbReference type="GO" id="GO:0003341">
    <property type="term" value="P:cilium movement"/>
    <property type="evidence" value="ECO:0007669"/>
    <property type="project" value="TreeGrafter"/>
</dbReference>
<feature type="region of interest" description="Disordered" evidence="22">
    <location>
        <begin position="2179"/>
        <end position="2287"/>
    </location>
</feature>
<dbReference type="GO" id="GO:0005524">
    <property type="term" value="F:ATP binding"/>
    <property type="evidence" value="ECO:0007669"/>
    <property type="project" value="UniProtKB-KW"/>
</dbReference>
<dbReference type="GO" id="GO:0060271">
    <property type="term" value="P:cilium assembly"/>
    <property type="evidence" value="ECO:0007669"/>
    <property type="project" value="TreeGrafter"/>
</dbReference>
<evidence type="ECO:0000256" key="14">
    <source>
        <dbReference type="ARBA" id="ARBA00022840"/>
    </source>
</evidence>
<keyword evidence="12" id="KW-0547">Nucleotide-binding</keyword>
<feature type="compositionally biased region" description="Polar residues" evidence="22">
    <location>
        <begin position="1114"/>
        <end position="1133"/>
    </location>
</feature>
<dbReference type="InterPro" id="IPR004344">
    <property type="entry name" value="TTL/TTLL_fam"/>
</dbReference>
<evidence type="ECO:0000256" key="4">
    <source>
        <dbReference type="ARBA" id="ARBA00022475"/>
    </source>
</evidence>
<keyword evidence="20" id="KW-1015">Disulfide bond</keyword>
<evidence type="ECO:0000256" key="15">
    <source>
        <dbReference type="ARBA" id="ARBA00022842"/>
    </source>
</evidence>
<feature type="compositionally biased region" description="Basic and acidic residues" evidence="22">
    <location>
        <begin position="1976"/>
        <end position="1996"/>
    </location>
</feature>
<dbReference type="Pfam" id="PF08725">
    <property type="entry name" value="Integrin_b_cyt"/>
    <property type="match status" value="2"/>
</dbReference>
<keyword evidence="19 23" id="KW-0472">Membrane</keyword>
<evidence type="ECO:0000256" key="2">
    <source>
        <dbReference type="ARBA" id="ARBA00004496"/>
    </source>
</evidence>
<dbReference type="PRINTS" id="PR01186">
    <property type="entry name" value="INTEGRINB"/>
</dbReference>
<evidence type="ECO:0000256" key="22">
    <source>
        <dbReference type="SAM" id="MobiDB-lite"/>
    </source>
</evidence>
<dbReference type="Pfam" id="PF00362">
    <property type="entry name" value="Integrin_beta"/>
    <property type="match status" value="1"/>
</dbReference>
<sequence>MSYNIFILIFLNLILFHTVLTLNKCEEIETCGSCIQELHCSWCSEPLDRFAHCRSSNSLEAWCKKQKISPTSSLKVTQNKPFSQEKGNVVQLTPQKMFISLRKNESYKIKFEYKQAENYPVDLYYIMDLSASMNESKMMLGALGQNISDTMKNLTNNFRLGFGSFVDKPTLPYVRQNNHPSRKKIAKPYSFKNHLSLRDDANEFNKQVTNAKLSENIDFLEGGFDALMQAIVCKKEIGWRSQARHLLVYSSDAGFHISGDGKLGGVIEPNDGRCHLTDNEYADSLLYDYPSVSHVNQVAKQNNINIVFAVSGQKINNTYHKLSGNIENSNVGTLSNNSDNVVELIRENYNRIVDSVTMTSNASSDMEVYFENNCAEKDKKPNGCNNVHAGTIINFSATIRPTECTQGNNKKIIAIKPAGLDEEFIVEVNVICDCGCEEKSDDTFEEKSDKCYQHGNFACGVCECNEGRYGDNCECDGDSFTSQDVRECQIDANTTVCSGRGECKCNKCVCKGAETGNPAHLIYGKYCECDNFNCNRGHKKLCSGNGKCECGQCKCDDGWTGETCECRSRNTTCIAPGDNKLCSGHGSCSCGQCICDVDDKRYSGTFCEDCATCPSQRCEELRPCVECIINIKKDMICSANCNFYQIHSVASFNGTINADSDFKQCQFLDKDGCRIIFRYHYSENGTIIIDALDERICTEVDVIAWVSGVVGSILLAGLLTLISWKIFTDVHDRKEYARFEKERENVRWNANKNPLYVEATSKYSNPAFNQHADKCHQHENFAGGVCKCYKSRYGDNCKSGSKDVRECQIYANTSVCSGRRECKCNKCVWVTKNYAMTVGQDKHASADPVIRHALHLVITNFVLDMAVTVVAVVNVLAMYHYSENGSIIIDALNERIFTEVDVIGVVGSILLAGLLTLISWKIFSDVHNRKEYARFEKERENVRWNANKNPLYVEATSKYNNPVFNQHVFPAHKKNRINKISSLGGGTRKWKVLKSVTYSEEGDRCARESRLQLLGAILSVALSPTLRCGLTRKYANCCISPSSFPPIGSNSPYSLRCDNRFYFATLLGEDGEGRVGKGYGRKSGSARTHLRKVTGHKRCQTCHLMESKPKKDINSNLTSKPAQGLPSSRSPFQNAVEEKYPEIKNILEKCTKKIPPEETKNVKVEKHEPNNPKVGSTSAPASAKPQPPQENQQNLETCSKRSNSCLENKYKLTITSERLQQLKKIVDTAIREHRVFSIKGNWSVIRRELLKRNWVEKNEPATKKTNKPEEDITSNLPMKQEWETQAAYVQKCERMIMSRMMQLVDVDIHYSTRKDQSDLSHRANAYKLCSRFSRSLFSSKEGLALLLTQAYWYTEPGVAVINFPRCYVLGFPDHFNMFVDDFRMTACIGMLKWFAEKFNPKDKYSIQSNDGKCQFSALQFAIQRCSEYIDSQKHNDIDKELPTIYEHEWDAFLRYYYDLLHHNGMFVYNKDYLLASTYATIKSTLRELEKYWPEYGIDGMKNIWIIKPGNKCRGRGIQLVKNLEDVEKLMNLKLKYVVQKYIERPLIIHKTKFDIRQWFLITSVQPLMVWMYRECYLRFSSQIFSLENFHESLHLTNHAVQCKYANVEQRSKELPDNNMWDCHTFKAYLKTLGCMEKYDQVIYPGMKESIVCAMLASQDTMDRRTNTFEIYGADFMISDDFRPWLIEINCCPDMSLCTSVTSRMCPKVMEDTIKVVIDRRSDPKANTGLFDLVYKQNFPRTPPYLGMNLAVRGRKIFKLKSKSKQEKKEEKKHRESILGQKRREIIKNKFITDGNILKTFPKIVQSPDIYKGPLIQDLIEELHKTVINEDSGINFVPALPMSVTQPAKKKLDSVKNDTVPKKSLSKPNSNYSSNRKTNVKENDRRLGRSGNIRINLMGEIQKRKIPLHQLGDSWEMETISILKGKNIFPNFPVINNDKDSNKNYIYEEYKSTDNEEEVITNKTNKEISFRLNVKQNSKDKNKTLPSNLKKDVSKDNKKTRHSIANQQYHSKQPRTNLCIKEKKSEYIRNRINLFQCKQRRKKLVYEDHLSEVTKEIKNVLLNLRSHLLNMDKKQDSFSNVVPDSEAAYKLILYIKLVYRGKNPTRCSRRIKETSEKCEPQHSEAISDQLNNFGKIMDQSVNVLSNAIKTVTDEEYKSTDNEEEVIKSIEDLIRLDNMRDKTNNKLENKTNNKENVKPNSKDKNKTLPSNPKKDVSKDNKVKSEAKNNSGGSKSGSNDKSKGKCENKQTKPENIKTLNSKSAVSFKTTTDKSIKETKSQNVSEKGSTCSNVNKEVKKLVYEEQLSEVTKEMKNVLLNLRSHLLNMDKKKQDSFSNVVPDLEAAYKTSLKRKKSNQMQQKEKTKEPTEISKPKTSKDIINAKKEKRSKSVSPVKPAVAKKASPTSPKLPLLSLQELKQKANEAMRKKKTFTVRGRWNVVRKALVSRGWVEKIVNEPGLNKDLRRMMYYTVPELNILMRVEDLRELCARVILSKHLDEHQVDLYWSSQFQYFKAYANSSKLSLINRFRRDVFSYTSKGGLCEASKQEYWFRIPGVAGINHPRTYKASSPSELQSFVKDYRITAALSLLKWVVRTSETQEQKVIGPTGKIALDFFNFAAVECYKFIKTKKHEDIDRHITEAKEEEWKRFLEAFYRIMYIGNHFRGDNVTTVVDMVRKSSYILKTVEQYCPYLKMDGHMNIWILKPINSSMGKGIHVCRELNYMLNIMKNKPKTGYIVQKYIERPLLIHNTKFDIRQWFLITCANPLTIWMYKSCYLRFCAQTYNLNNLHEAIHLTNNSVQKKYMRRTFDPALPSYLMWDSKQFERYLSNIGFPKAFQTIIHPEMMKCFTAAVLMLQDKLDKRPKSFELYGADFMITEDFKAWLIEINSNPALFDSTPVTKTLCPQVLEDVIKVVVDHAKDRKASTGDFELVYLQKEKHFQKTHPSLKLCGKTVPKKYFARSDSELVKKPEVKPQQELKATKESLNSFGNGMKRTLENLQRLIKLEKMRKSRRKTIGTATDKKKSVSNETNCNTYLEFYEDTAYEDYKEALKITNKSGHLSRQLNESVGDSKLDDDDEIKNTLNELLDLIRNEKERRIQNMKNAKKMSPDETLEMDSEIVKDVIQNLKESGKTDFLSRIKSATSHLD</sequence>
<accession>A0A9P0B6X2</accession>
<dbReference type="Pfam" id="PF18372">
    <property type="entry name" value="I-EGF_1"/>
    <property type="match status" value="1"/>
</dbReference>
<dbReference type="InterPro" id="IPR002369">
    <property type="entry name" value="Integrin_bsu_VWA"/>
</dbReference>
<feature type="region of interest" description="Disordered" evidence="22">
    <location>
        <begin position="2346"/>
        <end position="2402"/>
    </location>
</feature>
<dbReference type="InterPro" id="IPR032695">
    <property type="entry name" value="Integrin_dom_sf"/>
</dbReference>
<protein>
    <recommendedName>
        <fullName evidence="30">Integrin beta</fullName>
    </recommendedName>
</protein>
<dbReference type="SUPFAM" id="SSF53300">
    <property type="entry name" value="vWA-like"/>
    <property type="match status" value="1"/>
</dbReference>
<dbReference type="GO" id="GO:0070736">
    <property type="term" value="F:protein-glycine ligase activity, initiating"/>
    <property type="evidence" value="ECO:0007669"/>
    <property type="project" value="TreeGrafter"/>
</dbReference>
<evidence type="ECO:0000256" key="23">
    <source>
        <dbReference type="SAM" id="Phobius"/>
    </source>
</evidence>
<feature type="compositionally biased region" description="Polar residues" evidence="22">
    <location>
        <begin position="2254"/>
        <end position="2266"/>
    </location>
</feature>
<dbReference type="GO" id="GO:0032991">
    <property type="term" value="C:protein-containing complex"/>
    <property type="evidence" value="ECO:0007669"/>
    <property type="project" value="UniProtKB-ARBA"/>
</dbReference>
<dbReference type="GO" id="GO:0007157">
    <property type="term" value="P:heterophilic cell-cell adhesion via plasma membrane cell adhesion molecules"/>
    <property type="evidence" value="ECO:0007669"/>
    <property type="project" value="UniProtKB-ARBA"/>
</dbReference>
<keyword evidence="8 23" id="KW-0812">Transmembrane</keyword>
<keyword evidence="29" id="KW-1185">Reference proteome</keyword>
<dbReference type="GO" id="GO:0005886">
    <property type="term" value="C:plasma membrane"/>
    <property type="evidence" value="ECO:0007669"/>
    <property type="project" value="UniProtKB-SubCell"/>
</dbReference>
<evidence type="ECO:0000256" key="6">
    <source>
        <dbReference type="ARBA" id="ARBA00022536"/>
    </source>
</evidence>
<keyword evidence="18" id="KW-0401">Integrin</keyword>
<keyword evidence="4" id="KW-1003">Cell membrane</keyword>
<dbReference type="OrthoDB" id="202825at2759"/>
<feature type="domain" description="Integrin beta subunit cytoplasmic" evidence="26">
    <location>
        <begin position="725"/>
        <end position="771"/>
    </location>
</feature>
<feature type="chain" id="PRO_5040273013" description="Integrin beta" evidence="24">
    <location>
        <begin position="22"/>
        <end position="3142"/>
    </location>
</feature>
<feature type="compositionally biased region" description="Basic and acidic residues" evidence="22">
    <location>
        <begin position="2179"/>
        <end position="2224"/>
    </location>
</feature>
<keyword evidence="6" id="KW-0245">EGF-like domain</keyword>
<keyword evidence="14" id="KW-0067">ATP-binding</keyword>
<keyword evidence="13" id="KW-0106">Calcium</keyword>
<reference evidence="28" key="1">
    <citation type="submission" date="2021-12" db="EMBL/GenBank/DDBJ databases">
        <authorList>
            <person name="King R."/>
        </authorList>
    </citation>
    <scope>NUCLEOTIDE SEQUENCE</scope>
</reference>
<keyword evidence="9" id="KW-0479">Metal-binding</keyword>
<keyword evidence="5" id="KW-0963">Cytoplasm</keyword>
<dbReference type="GO" id="GO:0015630">
    <property type="term" value="C:microtubule cytoskeleton"/>
    <property type="evidence" value="ECO:0007669"/>
    <property type="project" value="TreeGrafter"/>
</dbReference>
<feature type="compositionally biased region" description="Basic and acidic residues" evidence="22">
    <location>
        <begin position="2267"/>
        <end position="2276"/>
    </location>
</feature>
<dbReference type="InterPro" id="IPR057073">
    <property type="entry name" value="EGF_integrin_2"/>
</dbReference>
<dbReference type="EMBL" id="OV121136">
    <property type="protein sequence ID" value="CAH0556926.1"/>
    <property type="molecule type" value="Genomic_DNA"/>
</dbReference>
<evidence type="ECO:0000256" key="12">
    <source>
        <dbReference type="ARBA" id="ARBA00022741"/>
    </source>
</evidence>
<feature type="transmembrane region" description="Helical" evidence="23">
    <location>
        <begin position="902"/>
        <end position="923"/>
    </location>
</feature>
<dbReference type="InterPro" id="IPR051437">
    <property type="entry name" value="TTLL_monoglycylase"/>
</dbReference>
<feature type="compositionally biased region" description="Basic and acidic residues" evidence="22">
    <location>
        <begin position="2235"/>
        <end position="2252"/>
    </location>
</feature>
<evidence type="ECO:0008006" key="30">
    <source>
        <dbReference type="Google" id="ProtNLM"/>
    </source>
</evidence>
<dbReference type="InterPro" id="IPR014836">
    <property type="entry name" value="Integrin_bsu_cyt_dom"/>
</dbReference>
<feature type="compositionally biased region" description="Polar residues" evidence="22">
    <location>
        <begin position="2277"/>
        <end position="2287"/>
    </location>
</feature>
<evidence type="ECO:0000256" key="13">
    <source>
        <dbReference type="ARBA" id="ARBA00022837"/>
    </source>
</evidence>
<dbReference type="PROSITE" id="PS51221">
    <property type="entry name" value="TTL"/>
    <property type="match status" value="2"/>
</dbReference>
<dbReference type="Gene3D" id="2.10.25.10">
    <property type="entry name" value="Laminin"/>
    <property type="match status" value="3"/>
</dbReference>
<dbReference type="InterPro" id="IPR012896">
    <property type="entry name" value="Integrin_bsu_tail"/>
</dbReference>
<dbReference type="GO" id="GO:0005930">
    <property type="term" value="C:axoneme"/>
    <property type="evidence" value="ECO:0007669"/>
    <property type="project" value="TreeGrafter"/>
</dbReference>
<dbReference type="Pfam" id="PF07974">
    <property type="entry name" value="EGF_2"/>
    <property type="match status" value="1"/>
</dbReference>
<feature type="compositionally biased region" description="Basic and acidic residues" evidence="22">
    <location>
        <begin position="2357"/>
        <end position="2380"/>
    </location>
</feature>
<feature type="signal peptide" evidence="24">
    <location>
        <begin position="1"/>
        <end position="21"/>
    </location>
</feature>
<evidence type="ECO:0000259" key="26">
    <source>
        <dbReference type="SMART" id="SM01241"/>
    </source>
</evidence>
<feature type="region of interest" description="Disordered" evidence="22">
    <location>
        <begin position="1110"/>
        <end position="1135"/>
    </location>
</feature>
<feature type="region of interest" description="Disordered" evidence="22">
    <location>
        <begin position="1846"/>
        <end position="1886"/>
    </location>
</feature>
<evidence type="ECO:0000256" key="8">
    <source>
        <dbReference type="ARBA" id="ARBA00022692"/>
    </source>
</evidence>
<dbReference type="Proteomes" id="UP001154078">
    <property type="component" value="Chromosome 5"/>
</dbReference>
<evidence type="ECO:0000256" key="7">
    <source>
        <dbReference type="ARBA" id="ARBA00022598"/>
    </source>
</evidence>
<evidence type="ECO:0000256" key="18">
    <source>
        <dbReference type="ARBA" id="ARBA00023037"/>
    </source>
</evidence>
<organism evidence="28 29">
    <name type="scientific">Brassicogethes aeneus</name>
    <name type="common">Rape pollen beetle</name>
    <name type="synonym">Meligethes aeneus</name>
    <dbReference type="NCBI Taxonomy" id="1431903"/>
    <lineage>
        <taxon>Eukaryota</taxon>
        <taxon>Metazoa</taxon>
        <taxon>Ecdysozoa</taxon>
        <taxon>Arthropoda</taxon>
        <taxon>Hexapoda</taxon>
        <taxon>Insecta</taxon>
        <taxon>Pterygota</taxon>
        <taxon>Neoptera</taxon>
        <taxon>Endopterygota</taxon>
        <taxon>Coleoptera</taxon>
        <taxon>Polyphaga</taxon>
        <taxon>Cucujiformia</taxon>
        <taxon>Nitidulidae</taxon>
        <taxon>Meligethinae</taxon>
        <taxon>Brassicogethes</taxon>
    </lineage>
</organism>
<proteinExistence type="inferred from homology"/>
<name>A0A9P0B6X2_BRAAE</name>
<evidence type="ECO:0000256" key="10">
    <source>
        <dbReference type="ARBA" id="ARBA00022729"/>
    </source>
</evidence>
<dbReference type="Gene3D" id="2.170.300.10">
    <property type="entry name" value="Tie2 ligand-binding domain superfamily"/>
    <property type="match status" value="1"/>
</dbReference>
<evidence type="ECO:0000256" key="21">
    <source>
        <dbReference type="ARBA" id="ARBA00023180"/>
    </source>
</evidence>
<evidence type="ECO:0000256" key="9">
    <source>
        <dbReference type="ARBA" id="ARBA00022723"/>
    </source>
</evidence>
<evidence type="ECO:0000256" key="3">
    <source>
        <dbReference type="ARBA" id="ARBA00007449"/>
    </source>
</evidence>
<evidence type="ECO:0000256" key="20">
    <source>
        <dbReference type="ARBA" id="ARBA00023157"/>
    </source>
</evidence>
<dbReference type="SMART" id="SM01242">
    <property type="entry name" value="Integrin_B_tail"/>
    <property type="match status" value="1"/>
</dbReference>
<evidence type="ECO:0000259" key="25">
    <source>
        <dbReference type="SMART" id="SM00187"/>
    </source>
</evidence>
<dbReference type="GO" id="GO:0007229">
    <property type="term" value="P:integrin-mediated signaling pathway"/>
    <property type="evidence" value="ECO:0007669"/>
    <property type="project" value="UniProtKB-KW"/>
</dbReference>
<dbReference type="SUPFAM" id="SSF69687">
    <property type="entry name" value="Integrin beta tail domain"/>
    <property type="match status" value="1"/>
</dbReference>
<feature type="domain" description="Integrin beta subunit tail" evidence="27">
    <location>
        <begin position="618"/>
        <end position="701"/>
    </location>
</feature>
<feature type="compositionally biased region" description="Basic and acidic residues" evidence="22">
    <location>
        <begin position="1849"/>
        <end position="1860"/>
    </location>
</feature>
<feature type="compositionally biased region" description="Polar residues" evidence="22">
    <location>
        <begin position="1865"/>
        <end position="1876"/>
    </location>
</feature>
<dbReference type="PROSITE" id="PS00243">
    <property type="entry name" value="I_EGF_1"/>
    <property type="match status" value="1"/>
</dbReference>
<keyword evidence="7" id="KW-0436">Ligase</keyword>
<dbReference type="InterPro" id="IPR040622">
    <property type="entry name" value="EGF_integrin_1"/>
</dbReference>
<keyword evidence="15" id="KW-0460">Magnesium</keyword>
<dbReference type="PANTHER" id="PTHR45870">
    <property type="entry name" value="TUBULIN MONOGLYCYLASE TTLL3"/>
    <property type="match status" value="1"/>
</dbReference>
<evidence type="ECO:0000256" key="5">
    <source>
        <dbReference type="ARBA" id="ARBA00022490"/>
    </source>
</evidence>
<dbReference type="PROSITE" id="PS52047">
    <property type="entry name" value="I_EGF_2"/>
    <property type="match status" value="1"/>
</dbReference>
<dbReference type="Gene3D" id="1.20.5.100">
    <property type="entry name" value="Cytochrome c1, transmembrane anchor, C-terminal"/>
    <property type="match status" value="2"/>
</dbReference>
<dbReference type="SUPFAM" id="SSF57196">
    <property type="entry name" value="EGF/Laminin"/>
    <property type="match status" value="1"/>
</dbReference>
<dbReference type="InterPro" id="IPR057243">
    <property type="entry name" value="Integrin_I-EGF_CS"/>
</dbReference>
<keyword evidence="10 24" id="KW-0732">Signal</keyword>
<feature type="domain" description="Integrin beta subunit VWA" evidence="25">
    <location>
        <begin position="30"/>
        <end position="434"/>
    </location>
</feature>
<dbReference type="SMART" id="SM00187">
    <property type="entry name" value="INB"/>
    <property type="match status" value="1"/>
</dbReference>
<feature type="compositionally biased region" description="Low complexity" evidence="22">
    <location>
        <begin position="1178"/>
        <end position="1194"/>
    </location>
</feature>
<evidence type="ECO:0000259" key="27">
    <source>
        <dbReference type="SMART" id="SM01242"/>
    </source>
</evidence>
<evidence type="ECO:0000256" key="17">
    <source>
        <dbReference type="ARBA" id="ARBA00022989"/>
    </source>
</evidence>
<evidence type="ECO:0000313" key="28">
    <source>
        <dbReference type="EMBL" id="CAH0556926.1"/>
    </source>
</evidence>
<evidence type="ECO:0000256" key="24">
    <source>
        <dbReference type="SAM" id="SignalP"/>
    </source>
</evidence>
<dbReference type="Gene3D" id="3.30.470.20">
    <property type="entry name" value="ATP-grasp fold, B domain"/>
    <property type="match status" value="2"/>
</dbReference>
<dbReference type="Gene3D" id="2.60.40.1510">
    <property type="entry name" value="ntegrin, alpha v. Chain A, domain 3"/>
    <property type="match status" value="1"/>
</dbReference>
<dbReference type="InterPro" id="IPR013111">
    <property type="entry name" value="EGF_extracell"/>
</dbReference>
<keyword evidence="21" id="KW-0325">Glycoprotein</keyword>
<keyword evidence="11" id="KW-0677">Repeat</keyword>
<keyword evidence="16" id="KW-0130">Cell adhesion</keyword>
<dbReference type="SMART" id="SM01241">
    <property type="entry name" value="Integrin_b_cyt"/>
    <property type="match status" value="2"/>
</dbReference>
<gene>
    <name evidence="28" type="ORF">MELIAE_LOCUS7755</name>
</gene>
<feature type="region of interest" description="Disordered" evidence="22">
    <location>
        <begin position="1973"/>
        <end position="2001"/>
    </location>
</feature>
<dbReference type="FunFam" id="3.40.50.410:FF:000002">
    <property type="entry name" value="Integrin beta"/>
    <property type="match status" value="1"/>
</dbReference>
<dbReference type="SUPFAM" id="SSF69179">
    <property type="entry name" value="Integrin domains"/>
    <property type="match status" value="1"/>
</dbReference>
<dbReference type="SUPFAM" id="SSF56059">
    <property type="entry name" value="Glutathione synthetase ATP-binding domain-like"/>
    <property type="match status" value="2"/>
</dbReference>
<feature type="compositionally biased region" description="Low complexity" evidence="22">
    <location>
        <begin position="2225"/>
        <end position="2234"/>
    </location>
</feature>
<evidence type="ECO:0000256" key="16">
    <source>
        <dbReference type="ARBA" id="ARBA00022889"/>
    </source>
</evidence>
<feature type="domain" description="Integrin beta subunit cytoplasmic" evidence="26">
    <location>
        <begin position="921"/>
        <end position="967"/>
    </location>
</feature>
<feature type="region of interest" description="Disordered" evidence="22">
    <location>
        <begin position="1152"/>
        <end position="1196"/>
    </location>
</feature>
<dbReference type="GO" id="GO:0046872">
    <property type="term" value="F:metal ion binding"/>
    <property type="evidence" value="ECO:0007669"/>
    <property type="project" value="UniProtKB-KW"/>
</dbReference>
<dbReference type="InterPro" id="IPR036349">
    <property type="entry name" value="Integrin_bsu_tail_dom_sf"/>
</dbReference>
<dbReference type="FunFam" id="2.10.25.10:FF:000036">
    <property type="entry name" value="Integrin beta"/>
    <property type="match status" value="1"/>
</dbReference>
<dbReference type="Pfam" id="PF03133">
    <property type="entry name" value="TTL"/>
    <property type="match status" value="2"/>
</dbReference>
<evidence type="ECO:0000256" key="11">
    <source>
        <dbReference type="ARBA" id="ARBA00022737"/>
    </source>
</evidence>
<evidence type="ECO:0000256" key="1">
    <source>
        <dbReference type="ARBA" id="ARBA00004251"/>
    </source>
</evidence>
<comment type="subcellular location">
    <subcellularLocation>
        <location evidence="1">Cell membrane</location>
        <topology evidence="1">Single-pass type I membrane protein</topology>
    </subcellularLocation>
    <subcellularLocation>
        <location evidence="2">Cytoplasm</location>
    </subcellularLocation>
</comment>